<proteinExistence type="predicted"/>
<accession>A0A7C9AQ28</accession>
<sequence length="136" mass="14532">MGGAASRVRANRRRRRPLSAVDPAAAISDVDDHSGRRRGPQAPEPHHLVPIRAAPGGASRPRPNLYVVSVLLESGHRAGHGLDLEHHIDPTRESFGAPPGVEYDLDHIARRVARGKLRKGGEEGGGVDRAGLYRGG</sequence>
<feature type="compositionally biased region" description="Gly residues" evidence="1">
    <location>
        <begin position="123"/>
        <end position="136"/>
    </location>
</feature>
<evidence type="ECO:0000313" key="2">
    <source>
        <dbReference type="EMBL" id="MBA4673932.1"/>
    </source>
</evidence>
<evidence type="ECO:0000256" key="1">
    <source>
        <dbReference type="SAM" id="MobiDB-lite"/>
    </source>
</evidence>
<reference evidence="2" key="2">
    <citation type="submission" date="2020-07" db="EMBL/GenBank/DDBJ databases">
        <authorList>
            <person name="Vera ALvarez R."/>
            <person name="Arias-Moreno D.M."/>
            <person name="Jimenez-Jacinto V."/>
            <person name="Jimenez-Bremont J.F."/>
            <person name="Swaminathan K."/>
            <person name="Moose S.P."/>
            <person name="Guerrero-Gonzalez M.L."/>
            <person name="Marino-Ramirez L."/>
            <person name="Landsman D."/>
            <person name="Rodriguez-Kessler M."/>
            <person name="Delgado-Sanchez P."/>
        </authorList>
    </citation>
    <scope>NUCLEOTIDE SEQUENCE</scope>
    <source>
        <tissue evidence="2">Cladode</tissue>
    </source>
</reference>
<dbReference type="AlphaFoldDB" id="A0A7C9AQ28"/>
<feature type="region of interest" description="Disordered" evidence="1">
    <location>
        <begin position="1"/>
        <end position="62"/>
    </location>
</feature>
<name>A0A7C9AQ28_OPUST</name>
<protein>
    <submittedName>
        <fullName evidence="2">Uncharacterized protein</fullName>
    </submittedName>
</protein>
<dbReference type="EMBL" id="GISG01261184">
    <property type="protein sequence ID" value="MBA4673932.1"/>
    <property type="molecule type" value="Transcribed_RNA"/>
</dbReference>
<reference evidence="2" key="1">
    <citation type="journal article" date="2013" name="J. Plant Res.">
        <title>Effect of fungi and light on seed germination of three Opuntia species from semiarid lands of central Mexico.</title>
        <authorList>
            <person name="Delgado-Sanchez P."/>
            <person name="Jimenez-Bremont J.F."/>
            <person name="Guerrero-Gonzalez Mde L."/>
            <person name="Flores J."/>
        </authorList>
    </citation>
    <scope>NUCLEOTIDE SEQUENCE</scope>
    <source>
        <tissue evidence="2">Cladode</tissue>
    </source>
</reference>
<feature type="region of interest" description="Disordered" evidence="1">
    <location>
        <begin position="117"/>
        <end position="136"/>
    </location>
</feature>
<organism evidence="2">
    <name type="scientific">Opuntia streptacantha</name>
    <name type="common">Prickly pear cactus</name>
    <name type="synonym">Opuntia cardona</name>
    <dbReference type="NCBI Taxonomy" id="393608"/>
    <lineage>
        <taxon>Eukaryota</taxon>
        <taxon>Viridiplantae</taxon>
        <taxon>Streptophyta</taxon>
        <taxon>Embryophyta</taxon>
        <taxon>Tracheophyta</taxon>
        <taxon>Spermatophyta</taxon>
        <taxon>Magnoliopsida</taxon>
        <taxon>eudicotyledons</taxon>
        <taxon>Gunneridae</taxon>
        <taxon>Pentapetalae</taxon>
        <taxon>Caryophyllales</taxon>
        <taxon>Cactineae</taxon>
        <taxon>Cactaceae</taxon>
        <taxon>Opuntioideae</taxon>
        <taxon>Opuntia</taxon>
    </lineage>
</organism>